<evidence type="ECO:0000259" key="1">
    <source>
        <dbReference type="Pfam" id="PF06568"/>
    </source>
</evidence>
<keyword evidence="3" id="KW-1185">Reference proteome</keyword>
<gene>
    <name evidence="2" type="ORF">IQ782_23070</name>
</gene>
<dbReference type="EMBL" id="JADFFK010000021">
    <property type="protein sequence ID" value="MBE9639743.1"/>
    <property type="molecule type" value="Genomic_DNA"/>
</dbReference>
<evidence type="ECO:0000313" key="2">
    <source>
        <dbReference type="EMBL" id="MBE9639743.1"/>
    </source>
</evidence>
<sequence>MPRDIALPRARVVRRRTPLLSRLAGLFAVARQRRKLADLDDHLLRDLGLTKAEAIDEARRGFWDAPNHWRL</sequence>
<evidence type="ECO:0000313" key="3">
    <source>
        <dbReference type="Proteomes" id="UP000607796"/>
    </source>
</evidence>
<accession>A0ABR9X867</accession>
<name>A0ABR9X867_9RHOB</name>
<dbReference type="Pfam" id="PF06568">
    <property type="entry name" value="YjiS-like"/>
    <property type="match status" value="1"/>
</dbReference>
<organism evidence="2 3">
    <name type="scientific">Salipiger mangrovisoli</name>
    <dbReference type="NCBI Taxonomy" id="2865933"/>
    <lineage>
        <taxon>Bacteria</taxon>
        <taxon>Pseudomonadati</taxon>
        <taxon>Pseudomonadota</taxon>
        <taxon>Alphaproteobacteria</taxon>
        <taxon>Rhodobacterales</taxon>
        <taxon>Roseobacteraceae</taxon>
        <taxon>Salipiger</taxon>
    </lineage>
</organism>
<proteinExistence type="predicted"/>
<dbReference type="InterPro" id="IPR009506">
    <property type="entry name" value="YjiS-like"/>
</dbReference>
<reference evidence="2 3" key="1">
    <citation type="journal article" date="2021" name="Int. J. Syst. Evol. Microbiol.">
        <title>Salipiger mangrovisoli sp. nov., isolated from mangrove soil and the proposal for the reclassification of Paraphaeobacter pallidus as Salipiger pallidus comb. nov.</title>
        <authorList>
            <person name="Du J."/>
            <person name="Liu Y."/>
            <person name="Pei T."/>
            <person name="Deng M.R."/>
            <person name="Zhu H."/>
        </authorList>
    </citation>
    <scope>NUCLEOTIDE SEQUENCE [LARGE SCALE GENOMIC DNA]</scope>
    <source>
        <strain evidence="2 3">6D45A</strain>
    </source>
</reference>
<dbReference type="RefSeq" id="WP_194137019.1">
    <property type="nucleotide sequence ID" value="NZ_JADFFK010000021.1"/>
</dbReference>
<dbReference type="Proteomes" id="UP000607796">
    <property type="component" value="Unassembled WGS sequence"/>
</dbReference>
<protein>
    <submittedName>
        <fullName evidence="2">DUF1127 domain-containing protein</fullName>
    </submittedName>
</protein>
<feature type="domain" description="YjiS-like" evidence="1">
    <location>
        <begin position="30"/>
        <end position="54"/>
    </location>
</feature>
<comment type="caution">
    <text evidence="2">The sequence shown here is derived from an EMBL/GenBank/DDBJ whole genome shotgun (WGS) entry which is preliminary data.</text>
</comment>